<feature type="compositionally biased region" description="Basic and acidic residues" evidence="20">
    <location>
        <begin position="24"/>
        <end position="33"/>
    </location>
</feature>
<feature type="transmembrane region" description="Helical" evidence="21">
    <location>
        <begin position="366"/>
        <end position="385"/>
    </location>
</feature>
<evidence type="ECO:0000256" key="2">
    <source>
        <dbReference type="ARBA" id="ARBA00001946"/>
    </source>
</evidence>
<feature type="compositionally biased region" description="Polar residues" evidence="20">
    <location>
        <begin position="1"/>
        <end position="17"/>
    </location>
</feature>
<dbReference type="PANTHER" id="PTHR15362:SF4">
    <property type="entry name" value="CDP-DIACYLGLYCEROL--INOSITOL 3-PHOSPHATIDYLTRANSFERASE"/>
    <property type="match status" value="1"/>
</dbReference>
<dbReference type="InterPro" id="IPR048254">
    <property type="entry name" value="CDP_ALCOHOL_P_TRANSF_CS"/>
</dbReference>
<evidence type="ECO:0000256" key="20">
    <source>
        <dbReference type="SAM" id="MobiDB-lite"/>
    </source>
</evidence>
<feature type="compositionally biased region" description="Basic residues" evidence="20">
    <location>
        <begin position="230"/>
        <end position="249"/>
    </location>
</feature>
<keyword evidence="16" id="KW-1208">Phospholipid metabolism</keyword>
<keyword evidence="7 19" id="KW-0808">Transferase</keyword>
<comment type="cofactor">
    <cofactor evidence="1">
        <name>Mn(2+)</name>
        <dbReference type="ChEBI" id="CHEBI:29035"/>
    </cofactor>
</comment>
<feature type="region of interest" description="Disordered" evidence="20">
    <location>
        <begin position="1"/>
        <end position="55"/>
    </location>
</feature>
<dbReference type="Pfam" id="PF09725">
    <property type="entry name" value="Fra10Ac1"/>
    <property type="match status" value="1"/>
</dbReference>
<protein>
    <recommendedName>
        <fullName evidence="17">CDP-diacylglycerol--inositol 3-phosphatidyltransferase</fullName>
        <ecNumber evidence="5">2.7.8.11</ecNumber>
    </recommendedName>
    <alternativeName>
        <fullName evidence="18">Phosphatidylinositol synthase</fullName>
    </alternativeName>
</protein>
<dbReference type="GO" id="GO:0046872">
    <property type="term" value="F:metal ion binding"/>
    <property type="evidence" value="ECO:0007669"/>
    <property type="project" value="UniProtKB-KW"/>
</dbReference>
<keyword evidence="15" id="KW-0464">Manganese</keyword>
<feature type="region of interest" description="Disordered" evidence="20">
    <location>
        <begin position="230"/>
        <end position="258"/>
    </location>
</feature>
<keyword evidence="12" id="KW-0443">Lipid metabolism</keyword>
<keyword evidence="11 21" id="KW-1133">Transmembrane helix</keyword>
<reference evidence="22" key="1">
    <citation type="submission" date="2020-06" db="EMBL/GenBank/DDBJ databases">
        <authorList>
            <person name="Ji K."/>
            <person name="Li J."/>
        </authorList>
    </citation>
    <scope>NUCLEOTIDE SEQUENCE</scope>
    <source>
        <strain evidence="22">JKM2019</strain>
        <tissue evidence="22">Whole body</tissue>
    </source>
</reference>
<organism evidence="22">
    <name type="scientific">Dermatophagoides farinae</name>
    <name type="common">American house dust mite</name>
    <dbReference type="NCBI Taxonomy" id="6954"/>
    <lineage>
        <taxon>Eukaryota</taxon>
        <taxon>Metazoa</taxon>
        <taxon>Ecdysozoa</taxon>
        <taxon>Arthropoda</taxon>
        <taxon>Chelicerata</taxon>
        <taxon>Arachnida</taxon>
        <taxon>Acari</taxon>
        <taxon>Acariformes</taxon>
        <taxon>Sarcoptiformes</taxon>
        <taxon>Astigmata</taxon>
        <taxon>Psoroptidia</taxon>
        <taxon>Analgoidea</taxon>
        <taxon>Pyroglyphidae</taxon>
        <taxon>Dermatophagoidinae</taxon>
        <taxon>Dermatophagoides</taxon>
    </lineage>
</organism>
<dbReference type="PROSITE" id="PS00379">
    <property type="entry name" value="CDP_ALCOHOL_P_TRANSF"/>
    <property type="match status" value="1"/>
</dbReference>
<evidence type="ECO:0000256" key="11">
    <source>
        <dbReference type="ARBA" id="ARBA00022989"/>
    </source>
</evidence>
<evidence type="ECO:0000256" key="15">
    <source>
        <dbReference type="ARBA" id="ARBA00023211"/>
    </source>
</evidence>
<evidence type="ECO:0000256" key="18">
    <source>
        <dbReference type="ARBA" id="ARBA00079946"/>
    </source>
</evidence>
<evidence type="ECO:0000256" key="16">
    <source>
        <dbReference type="ARBA" id="ARBA00023264"/>
    </source>
</evidence>
<evidence type="ECO:0000256" key="14">
    <source>
        <dbReference type="ARBA" id="ARBA00023209"/>
    </source>
</evidence>
<comment type="similarity">
    <text evidence="4 19">Belongs to the CDP-alcohol phosphatidyltransferase class-I family.</text>
</comment>
<keyword evidence="14" id="KW-0594">Phospholipid biosynthesis</keyword>
<dbReference type="AlphaFoldDB" id="A0A9D4SCV7"/>
<dbReference type="InterPro" id="IPR019129">
    <property type="entry name" value="Folate-sensitive_fs_Fra10Ac1"/>
</dbReference>
<keyword evidence="10" id="KW-0460">Magnesium</keyword>
<dbReference type="Proteomes" id="UP000828236">
    <property type="component" value="Unassembled WGS sequence"/>
</dbReference>
<feature type="transmembrane region" description="Helical" evidence="21">
    <location>
        <begin position="298"/>
        <end position="320"/>
    </location>
</feature>
<keyword evidence="8 21" id="KW-0812">Transmembrane</keyword>
<feature type="transmembrane region" description="Helical" evidence="21">
    <location>
        <begin position="432"/>
        <end position="453"/>
    </location>
</feature>
<feature type="compositionally biased region" description="Polar residues" evidence="20">
    <location>
        <begin position="42"/>
        <end position="55"/>
    </location>
</feature>
<comment type="caution">
    <text evidence="22">The sequence shown here is derived from an EMBL/GenBank/DDBJ whole genome shotgun (WGS) entry which is preliminary data.</text>
</comment>
<evidence type="ECO:0000256" key="9">
    <source>
        <dbReference type="ARBA" id="ARBA00022723"/>
    </source>
</evidence>
<evidence type="ECO:0000256" key="7">
    <source>
        <dbReference type="ARBA" id="ARBA00022679"/>
    </source>
</evidence>
<dbReference type="EC" id="2.7.8.11" evidence="5"/>
<dbReference type="InterPro" id="IPR043130">
    <property type="entry name" value="CDP-OH_PTrfase_TM_dom"/>
</dbReference>
<evidence type="ECO:0000256" key="3">
    <source>
        <dbReference type="ARBA" id="ARBA00004141"/>
    </source>
</evidence>
<dbReference type="Pfam" id="PF01066">
    <property type="entry name" value="CDP-OH_P_transf"/>
    <property type="match status" value="1"/>
</dbReference>
<evidence type="ECO:0000256" key="1">
    <source>
        <dbReference type="ARBA" id="ARBA00001936"/>
    </source>
</evidence>
<name>A0A9D4SCV7_DERFA</name>
<dbReference type="GO" id="GO:0006661">
    <property type="term" value="P:phosphatidylinositol biosynthetic process"/>
    <property type="evidence" value="ECO:0007669"/>
    <property type="project" value="TreeGrafter"/>
</dbReference>
<comment type="subcellular location">
    <subcellularLocation>
        <location evidence="3">Membrane</location>
        <topology evidence="3">Multi-pass membrane protein</topology>
    </subcellularLocation>
</comment>
<keyword evidence="13 21" id="KW-0472">Membrane</keyword>
<dbReference type="Gene3D" id="1.20.120.1760">
    <property type="match status" value="1"/>
</dbReference>
<dbReference type="FunFam" id="1.20.120.1760:FF:000003">
    <property type="entry name" value="CDP-diacylglycerol--inositol 3-phosphatidyltransferase"/>
    <property type="match status" value="1"/>
</dbReference>
<accession>A0A9D4SCV7</accession>
<dbReference type="InterPro" id="IPR000462">
    <property type="entry name" value="CDP-OH_P_trans"/>
</dbReference>
<evidence type="ECO:0000256" key="19">
    <source>
        <dbReference type="RuleBase" id="RU003750"/>
    </source>
</evidence>
<evidence type="ECO:0000256" key="10">
    <source>
        <dbReference type="ARBA" id="ARBA00022842"/>
    </source>
</evidence>
<keyword evidence="6" id="KW-0444">Lipid biosynthesis</keyword>
<gene>
    <name evidence="22" type="ORF">HUG17_7157</name>
</gene>
<evidence type="ECO:0000313" key="22">
    <source>
        <dbReference type="EMBL" id="KAH7636951.1"/>
    </source>
</evidence>
<comment type="cofactor">
    <cofactor evidence="2">
        <name>Mg(2+)</name>
        <dbReference type="ChEBI" id="CHEBI:18420"/>
    </cofactor>
</comment>
<dbReference type="GO" id="GO:0016020">
    <property type="term" value="C:membrane"/>
    <property type="evidence" value="ECO:0007669"/>
    <property type="project" value="UniProtKB-SubCell"/>
</dbReference>
<evidence type="ECO:0000256" key="17">
    <source>
        <dbReference type="ARBA" id="ARBA00070582"/>
    </source>
</evidence>
<feature type="transmembrane region" description="Helical" evidence="21">
    <location>
        <begin position="326"/>
        <end position="345"/>
    </location>
</feature>
<proteinExistence type="inferred from homology"/>
<evidence type="ECO:0000256" key="21">
    <source>
        <dbReference type="SAM" id="Phobius"/>
    </source>
</evidence>
<evidence type="ECO:0000256" key="8">
    <source>
        <dbReference type="ARBA" id="ARBA00022692"/>
    </source>
</evidence>
<dbReference type="EMBL" id="SDOV01000009">
    <property type="protein sequence ID" value="KAH7636951.1"/>
    <property type="molecule type" value="Genomic_DNA"/>
</dbReference>
<evidence type="ECO:0000256" key="4">
    <source>
        <dbReference type="ARBA" id="ARBA00010441"/>
    </source>
</evidence>
<dbReference type="GO" id="GO:0005794">
    <property type="term" value="C:Golgi apparatus"/>
    <property type="evidence" value="ECO:0007669"/>
    <property type="project" value="TreeGrafter"/>
</dbReference>
<keyword evidence="9" id="KW-0479">Metal-binding</keyword>
<evidence type="ECO:0000256" key="13">
    <source>
        <dbReference type="ARBA" id="ARBA00023136"/>
    </source>
</evidence>
<dbReference type="GO" id="GO:0003881">
    <property type="term" value="F:CDP-diacylglycerol-inositol 3-phosphatidyltransferase activity"/>
    <property type="evidence" value="ECO:0007669"/>
    <property type="project" value="UniProtKB-EC"/>
</dbReference>
<reference evidence="22" key="2">
    <citation type="journal article" date="2021" name="World Allergy Organ. J.">
        <title>Chromosome-level assembly of Dermatophagoides farinae genome and transcriptome reveals two novel allergens Der f 37 and Der f 39.</title>
        <authorList>
            <person name="Chen J."/>
            <person name="Cai Z."/>
            <person name="Fan D."/>
            <person name="Hu J."/>
            <person name="Hou Y."/>
            <person name="He Y."/>
            <person name="Zhang Z."/>
            <person name="Zhao Z."/>
            <person name="Gao P."/>
            <person name="Hu W."/>
            <person name="Sun J."/>
            <person name="Li J."/>
            <person name="Ji K."/>
        </authorList>
    </citation>
    <scope>NUCLEOTIDE SEQUENCE</scope>
    <source>
        <strain evidence="22">JKM2019</strain>
    </source>
</reference>
<evidence type="ECO:0000256" key="12">
    <source>
        <dbReference type="ARBA" id="ARBA00023098"/>
    </source>
</evidence>
<evidence type="ECO:0000256" key="5">
    <source>
        <dbReference type="ARBA" id="ARBA00013212"/>
    </source>
</evidence>
<dbReference type="PANTHER" id="PTHR15362">
    <property type="entry name" value="PHOSPHATIDYLINOSITOL SYNTHASE"/>
    <property type="match status" value="1"/>
</dbReference>
<sequence length="510" mass="60189">MNDSNTQNESKQSVDSSVNKRKKQDIDDKDGKIFKKPKNIRNSRSNEILKTNGSTTMMINEFSNDEKPRQRNFHSLDQYTRHKLLINYYCLTHPGSRHQVFQRDHSQDKSDLQILIENHRFIWPDEDLQSNQLTWGQRVAKKYYERLFKEYCIIDLSLFKQNKFGMRWRTEPEVIGGKGQFICGNKHCSIPTNLTSWEVLFGYVENGEKHSALIKVRLCPDCSTKLNYHRQHKKAKKNKKNERKLKRKESKNQKQSMVKVKEEILTSDDEPITRDYRIDMEKMNEQQKTQKNFKEENIFLFVPNLIGYARIILALASFYTMPNRPITTLVLYFLSAFLDVFDGYAARRFNQSTRFGAMLDQLTDRCGTMCLLFVLGTLYPAYLFWLQLSAVIDIASHWMHLQVSLMCGRTSHKMISLEDNPILYLYYNSRPMLFFMCFFNELFYVSLYMLYFFEGPTVLGFGLFHLATYVSMPIAGLKALISILQLITACYNCQQLDLDERRHYQMRKTN</sequence>
<evidence type="ECO:0000256" key="6">
    <source>
        <dbReference type="ARBA" id="ARBA00022516"/>
    </source>
</evidence>